<evidence type="ECO:0000259" key="4">
    <source>
        <dbReference type="PROSITE" id="PS50949"/>
    </source>
</evidence>
<dbReference type="SMART" id="SM00345">
    <property type="entry name" value="HTH_GNTR"/>
    <property type="match status" value="1"/>
</dbReference>
<dbReference type="Gene3D" id="3.40.1410.10">
    <property type="entry name" value="Chorismate lyase-like"/>
    <property type="match status" value="1"/>
</dbReference>
<keyword evidence="3" id="KW-0804">Transcription</keyword>
<feature type="domain" description="HTH gntR-type" evidence="4">
    <location>
        <begin position="5"/>
        <end position="72"/>
    </location>
</feature>
<dbReference type="InterPro" id="IPR036390">
    <property type="entry name" value="WH_DNA-bd_sf"/>
</dbReference>
<dbReference type="CDD" id="cd07377">
    <property type="entry name" value="WHTH_GntR"/>
    <property type="match status" value="1"/>
</dbReference>
<dbReference type="STRING" id="67365.GCA_001704635_05312"/>
<reference evidence="5 6" key="1">
    <citation type="submission" date="2013-05" db="EMBL/GenBank/DDBJ databases">
        <title>Genome sequence of Streptomyces sparsogenes DSM 40356.</title>
        <authorList>
            <person name="Coyne S."/>
            <person name="Seebeck F.P."/>
        </authorList>
    </citation>
    <scope>NUCLEOTIDE SEQUENCE [LARGE SCALE GENOMIC DNA]</scope>
    <source>
        <strain evidence="5 6">DSM 40356</strain>
    </source>
</reference>
<dbReference type="PROSITE" id="PS50949">
    <property type="entry name" value="HTH_GNTR"/>
    <property type="match status" value="1"/>
</dbReference>
<evidence type="ECO:0000256" key="2">
    <source>
        <dbReference type="ARBA" id="ARBA00023125"/>
    </source>
</evidence>
<dbReference type="Gene3D" id="1.10.10.10">
    <property type="entry name" value="Winged helix-like DNA-binding domain superfamily/Winged helix DNA-binding domain"/>
    <property type="match status" value="1"/>
</dbReference>
<dbReference type="PANTHER" id="PTHR44846:SF17">
    <property type="entry name" value="GNTR-FAMILY TRANSCRIPTIONAL REGULATOR"/>
    <property type="match status" value="1"/>
</dbReference>
<dbReference type="RefSeq" id="WP_065960461.1">
    <property type="nucleotide sequence ID" value="NZ_ASQP01000530.1"/>
</dbReference>
<evidence type="ECO:0000313" key="6">
    <source>
        <dbReference type="Proteomes" id="UP000186168"/>
    </source>
</evidence>
<evidence type="ECO:0000256" key="3">
    <source>
        <dbReference type="ARBA" id="ARBA00023163"/>
    </source>
</evidence>
<dbReference type="InterPro" id="IPR036388">
    <property type="entry name" value="WH-like_DNA-bd_sf"/>
</dbReference>
<keyword evidence="2" id="KW-0238">DNA-binding</keyword>
<gene>
    <name evidence="5" type="ORF">SPAR_40934</name>
</gene>
<dbReference type="Proteomes" id="UP000186168">
    <property type="component" value="Unassembled WGS sequence"/>
</dbReference>
<dbReference type="Pfam" id="PF07702">
    <property type="entry name" value="UTRA"/>
    <property type="match status" value="1"/>
</dbReference>
<dbReference type="GeneID" id="96742917"/>
<accession>A0A1R1S5I3</accession>
<dbReference type="Pfam" id="PF00392">
    <property type="entry name" value="GntR"/>
    <property type="match status" value="1"/>
</dbReference>
<keyword evidence="6" id="KW-1185">Reference proteome</keyword>
<dbReference type="GO" id="GO:0003677">
    <property type="term" value="F:DNA binding"/>
    <property type="evidence" value="ECO:0007669"/>
    <property type="project" value="UniProtKB-KW"/>
</dbReference>
<dbReference type="SUPFAM" id="SSF64288">
    <property type="entry name" value="Chorismate lyase-like"/>
    <property type="match status" value="1"/>
</dbReference>
<dbReference type="GO" id="GO:0045892">
    <property type="term" value="P:negative regulation of DNA-templated transcription"/>
    <property type="evidence" value="ECO:0007669"/>
    <property type="project" value="TreeGrafter"/>
</dbReference>
<dbReference type="SUPFAM" id="SSF46785">
    <property type="entry name" value="Winged helix' DNA-binding domain"/>
    <property type="match status" value="1"/>
</dbReference>
<evidence type="ECO:0000313" key="5">
    <source>
        <dbReference type="EMBL" id="OMI33524.1"/>
    </source>
</evidence>
<dbReference type="PANTHER" id="PTHR44846">
    <property type="entry name" value="MANNOSYL-D-GLYCERATE TRANSPORT/METABOLISM SYSTEM REPRESSOR MNGR-RELATED"/>
    <property type="match status" value="1"/>
</dbReference>
<evidence type="ECO:0000256" key="1">
    <source>
        <dbReference type="ARBA" id="ARBA00023015"/>
    </source>
</evidence>
<proteinExistence type="predicted"/>
<name>A0A1R1S5I3_9ACTN</name>
<sequence length="248" mass="27422">MPGSNHPYMRVAERIRRRILDGVLKEGEKLPPVRELARQEGVSVATLGRSLDQLQVEGYITTSRRGTFVANAPEVAPSGYDRITRVLRTGSVLSEGETMVVTNAELIKPPQYVAEIFDLEDGDQVVRRQWHTGKGQQRIGLFVTWYPAHFAAAVPELLSTSARAAAGLLPKIQQATGRRIQAGRDDVHGRDADAREANFLGLRVGSPILAGAHRLWDDEGVIEYGEWCLPYRLVVGYEYSFEAAPDAT</sequence>
<dbReference type="InterPro" id="IPR028978">
    <property type="entry name" value="Chorismate_lyase_/UTRA_dom_sf"/>
</dbReference>
<dbReference type="InterPro" id="IPR050679">
    <property type="entry name" value="Bact_HTH_transcr_reg"/>
</dbReference>
<dbReference type="InterPro" id="IPR011663">
    <property type="entry name" value="UTRA"/>
</dbReference>
<organism evidence="5 6">
    <name type="scientific">Streptomyces sparsogenes DSM 40356</name>
    <dbReference type="NCBI Taxonomy" id="1331668"/>
    <lineage>
        <taxon>Bacteria</taxon>
        <taxon>Bacillati</taxon>
        <taxon>Actinomycetota</taxon>
        <taxon>Actinomycetes</taxon>
        <taxon>Kitasatosporales</taxon>
        <taxon>Streptomycetaceae</taxon>
        <taxon>Streptomyces</taxon>
    </lineage>
</organism>
<dbReference type="EMBL" id="ASQP01000530">
    <property type="protein sequence ID" value="OMI33524.1"/>
    <property type="molecule type" value="Genomic_DNA"/>
</dbReference>
<protein>
    <submittedName>
        <fullName evidence="5">GntR family transcriptional regulator</fullName>
    </submittedName>
</protein>
<keyword evidence="1" id="KW-0805">Transcription regulation</keyword>
<dbReference type="GO" id="GO:0003700">
    <property type="term" value="F:DNA-binding transcription factor activity"/>
    <property type="evidence" value="ECO:0007669"/>
    <property type="project" value="InterPro"/>
</dbReference>
<comment type="caution">
    <text evidence="5">The sequence shown here is derived from an EMBL/GenBank/DDBJ whole genome shotgun (WGS) entry which is preliminary data.</text>
</comment>
<dbReference type="InterPro" id="IPR000524">
    <property type="entry name" value="Tscrpt_reg_HTH_GntR"/>
</dbReference>
<dbReference type="AlphaFoldDB" id="A0A1R1S5I3"/>